<dbReference type="PANTHER" id="PTHR24567:SF74">
    <property type="entry name" value="HTH-TYPE TRANSCRIPTIONAL REGULATOR ARCR"/>
    <property type="match status" value="1"/>
</dbReference>
<comment type="caution">
    <text evidence="3">The sequence shown here is derived from an EMBL/GenBank/DDBJ whole genome shotgun (WGS) entry which is preliminary data.</text>
</comment>
<keyword evidence="1" id="KW-0010">Activator</keyword>
<evidence type="ECO:0000256" key="1">
    <source>
        <dbReference type="ARBA" id="ARBA00023159"/>
    </source>
</evidence>
<evidence type="ECO:0000313" key="3">
    <source>
        <dbReference type="EMBL" id="MFB9752449.1"/>
    </source>
</evidence>
<dbReference type="Gene3D" id="2.60.120.10">
    <property type="entry name" value="Jelly Rolls"/>
    <property type="match status" value="1"/>
</dbReference>
<dbReference type="Gene3D" id="1.10.10.10">
    <property type="entry name" value="Winged helix-like DNA-binding domain superfamily/Winged helix DNA-binding domain"/>
    <property type="match status" value="1"/>
</dbReference>
<dbReference type="SMART" id="SM00100">
    <property type="entry name" value="cNMP"/>
    <property type="match status" value="1"/>
</dbReference>
<dbReference type="SUPFAM" id="SSF51206">
    <property type="entry name" value="cAMP-binding domain-like"/>
    <property type="match status" value="1"/>
</dbReference>
<dbReference type="InterPro" id="IPR036388">
    <property type="entry name" value="WH-like_DNA-bd_sf"/>
</dbReference>
<dbReference type="InterPro" id="IPR018490">
    <property type="entry name" value="cNMP-bd_dom_sf"/>
</dbReference>
<dbReference type="CDD" id="cd00038">
    <property type="entry name" value="CAP_ED"/>
    <property type="match status" value="1"/>
</dbReference>
<dbReference type="Pfam" id="PF00027">
    <property type="entry name" value="cNMP_binding"/>
    <property type="match status" value="1"/>
</dbReference>
<keyword evidence="4" id="KW-1185">Reference proteome</keyword>
<reference evidence="3 4" key="1">
    <citation type="submission" date="2024-09" db="EMBL/GenBank/DDBJ databases">
        <authorList>
            <person name="Sun Q."/>
            <person name="Mori K."/>
        </authorList>
    </citation>
    <scope>NUCLEOTIDE SEQUENCE [LARGE SCALE GENOMIC DNA]</scope>
    <source>
        <strain evidence="3 4">JCM 12520</strain>
    </source>
</reference>
<protein>
    <submittedName>
        <fullName evidence="3">Crp/Fnr family transcriptional regulator</fullName>
    </submittedName>
</protein>
<evidence type="ECO:0000259" key="2">
    <source>
        <dbReference type="PROSITE" id="PS50042"/>
    </source>
</evidence>
<sequence>MMEILRQVPLFCKMNDSQLRYIAEICTRKTYKAGTILFREKEPGSDFYIVQTGSVKLYLTSQGGEDKILSIFRAGESFGELSLIDGKPRSGSAQMLEDSSLIVLGADSFLGLLRANFDIALSVMQELAQRLRDTNQHVHDLTFLDARSRVVKNLILLANKNGSRKANAIHVKLALNFDEISRMAGVQKNVLMQVIRDLEDRRVLSVGIDEFVLHLDKLRGGS</sequence>
<gene>
    <name evidence="3" type="ORF">ACFFNY_12855</name>
</gene>
<dbReference type="EMBL" id="JBHMAG010000009">
    <property type="protein sequence ID" value="MFB9752449.1"/>
    <property type="molecule type" value="Genomic_DNA"/>
</dbReference>
<dbReference type="InterPro" id="IPR014710">
    <property type="entry name" value="RmlC-like_jellyroll"/>
</dbReference>
<name>A0ABV5VVW1_9BACL</name>
<dbReference type="RefSeq" id="WP_344911590.1">
    <property type="nucleotide sequence ID" value="NZ_BAAAYO010000010.1"/>
</dbReference>
<dbReference type="PROSITE" id="PS50042">
    <property type="entry name" value="CNMP_BINDING_3"/>
    <property type="match status" value="1"/>
</dbReference>
<dbReference type="InterPro" id="IPR036390">
    <property type="entry name" value="WH_DNA-bd_sf"/>
</dbReference>
<dbReference type="InterPro" id="IPR050397">
    <property type="entry name" value="Env_Response_Regulators"/>
</dbReference>
<feature type="domain" description="Cyclic nucleotide-binding" evidence="2">
    <location>
        <begin position="10"/>
        <end position="130"/>
    </location>
</feature>
<dbReference type="PANTHER" id="PTHR24567">
    <property type="entry name" value="CRP FAMILY TRANSCRIPTIONAL REGULATORY PROTEIN"/>
    <property type="match status" value="1"/>
</dbReference>
<dbReference type="SUPFAM" id="SSF46785">
    <property type="entry name" value="Winged helix' DNA-binding domain"/>
    <property type="match status" value="1"/>
</dbReference>
<accession>A0ABV5VVW1</accession>
<dbReference type="InterPro" id="IPR000595">
    <property type="entry name" value="cNMP-bd_dom"/>
</dbReference>
<evidence type="ECO:0000313" key="4">
    <source>
        <dbReference type="Proteomes" id="UP001589619"/>
    </source>
</evidence>
<proteinExistence type="predicted"/>
<organism evidence="3 4">
    <name type="scientific">Paenibacillus hodogayensis</name>
    <dbReference type="NCBI Taxonomy" id="279208"/>
    <lineage>
        <taxon>Bacteria</taxon>
        <taxon>Bacillati</taxon>
        <taxon>Bacillota</taxon>
        <taxon>Bacilli</taxon>
        <taxon>Bacillales</taxon>
        <taxon>Paenibacillaceae</taxon>
        <taxon>Paenibacillus</taxon>
    </lineage>
</organism>
<dbReference type="Proteomes" id="UP001589619">
    <property type="component" value="Unassembled WGS sequence"/>
</dbReference>